<organism evidence="2">
    <name type="scientific">Tanacetum cinerariifolium</name>
    <name type="common">Dalmatian daisy</name>
    <name type="synonym">Chrysanthemum cinerariifolium</name>
    <dbReference type="NCBI Taxonomy" id="118510"/>
    <lineage>
        <taxon>Eukaryota</taxon>
        <taxon>Viridiplantae</taxon>
        <taxon>Streptophyta</taxon>
        <taxon>Embryophyta</taxon>
        <taxon>Tracheophyta</taxon>
        <taxon>Spermatophyta</taxon>
        <taxon>Magnoliopsida</taxon>
        <taxon>eudicotyledons</taxon>
        <taxon>Gunneridae</taxon>
        <taxon>Pentapetalae</taxon>
        <taxon>asterids</taxon>
        <taxon>campanulids</taxon>
        <taxon>Asterales</taxon>
        <taxon>Asteraceae</taxon>
        <taxon>Asteroideae</taxon>
        <taxon>Anthemideae</taxon>
        <taxon>Anthemidinae</taxon>
        <taxon>Tanacetum</taxon>
    </lineage>
</organism>
<proteinExistence type="predicted"/>
<evidence type="ECO:0008006" key="3">
    <source>
        <dbReference type="Google" id="ProtNLM"/>
    </source>
</evidence>
<dbReference type="AlphaFoldDB" id="A0A6L2MKJ4"/>
<feature type="compositionally biased region" description="Polar residues" evidence="1">
    <location>
        <begin position="244"/>
        <end position="262"/>
    </location>
</feature>
<feature type="region of interest" description="Disordered" evidence="1">
    <location>
        <begin position="242"/>
        <end position="262"/>
    </location>
</feature>
<accession>A0A6L2MKJ4</accession>
<comment type="caution">
    <text evidence="2">The sequence shown here is derived from an EMBL/GenBank/DDBJ whole genome shotgun (WGS) entry which is preliminary data.</text>
</comment>
<protein>
    <recommendedName>
        <fullName evidence="3">Synaptobrevin, longin-like domain protein</fullName>
    </recommendedName>
</protein>
<reference evidence="2" key="1">
    <citation type="journal article" date="2019" name="Sci. Rep.">
        <title>Draft genome of Tanacetum cinerariifolium, the natural source of mosquito coil.</title>
        <authorList>
            <person name="Yamashiro T."/>
            <person name="Shiraishi A."/>
            <person name="Satake H."/>
            <person name="Nakayama K."/>
        </authorList>
    </citation>
    <scope>NUCLEOTIDE SEQUENCE</scope>
</reference>
<feature type="compositionally biased region" description="Polar residues" evidence="1">
    <location>
        <begin position="303"/>
        <end position="317"/>
    </location>
</feature>
<name>A0A6L2MKJ4_TANCI</name>
<dbReference type="EMBL" id="BKCJ010006900">
    <property type="protein sequence ID" value="GEU74516.1"/>
    <property type="molecule type" value="Genomic_DNA"/>
</dbReference>
<gene>
    <name evidence="2" type="ORF">Tci_046494</name>
</gene>
<evidence type="ECO:0000313" key="2">
    <source>
        <dbReference type="EMBL" id="GEU74516.1"/>
    </source>
</evidence>
<feature type="compositionally biased region" description="Basic and acidic residues" evidence="1">
    <location>
        <begin position="384"/>
        <end position="408"/>
    </location>
</feature>
<feature type="region of interest" description="Disordered" evidence="1">
    <location>
        <begin position="298"/>
        <end position="325"/>
    </location>
</feature>
<evidence type="ECO:0000256" key="1">
    <source>
        <dbReference type="SAM" id="MobiDB-lite"/>
    </source>
</evidence>
<sequence>MARLAFCDYHNMIAILEKYEHNIDFHQIVDFIEASHLRIETTNEGTKILATVDGKPRTIFESSIRRNLKLRDEAGISSLPDAEVFENLTLVGYNILPNHKFSFQKGQFSHQWKYLIHTIMQCLSPKSIGFNEFSSNIATALVCLATNRVYNFSKIIFDGMVRNVNKKVSKFLMYLRFISKCLKMSQFGPITHSHTYTVPFHTRKIFTTLRVNSPNFSRRTVPLFESMLVTMGEGSGTLTEPYHTPSSEAQQTSPIATSSPSLLPITTESLPTVIPTDTPQLRHYTKRARIAQSSALPPDSANIIKTSTLPSDSTPRVTSHAADEGSMQHKLTKLMDLYTRLQRQQDEMASKITAQDLEISQLKAKVKLLEDRARGGIAQSGEDAPIKGRSWDEGEEAGIERSTEKGSDDTEEMVNVLTFLNASSVLSSGVQVSVSSAAEVTNVSVPPATISVSTGSDVVPTANPIFTTATVATPYTRRKGKEKMVECNTPKKKKDTEIARIHAEEELKMMIDGLDRNNETVAKYLQEYHQFTAELPIERRIELISDLVKYQDDYAKVLKFQTQQRKPLLRKQQREFYMGVTDDTEEMLTVLTSLDAVSILTSGVSVSISPVTEVSVAEVPTGSGSIPTASPLVLEFPLVVFPLVVGLFTLLVQYLQLLQNLPLTQEEKIAGDAEIAGIHAEEELQMMINGLDRNNETVAKYLQEYYQFIQLRKPLSRKQQKEFYMSVLKSHVGWKARHFKGMTLEEIKEKFDPVWKQIQDFIPIGSKEKSERFKRKVIRLEQDNAKKVKISEEVPKENLKGMMPLIPVEEVYVEALQVKHPIIDWEVHTEGQRSYWKIIRLGGSRASYQFFVDLLKHFDKEDLNQL</sequence>
<feature type="region of interest" description="Disordered" evidence="1">
    <location>
        <begin position="377"/>
        <end position="410"/>
    </location>
</feature>